<name>D5G9S0_TUBMM</name>
<dbReference type="KEGG" id="tml:GSTUM_00005045001"/>
<dbReference type="RefSeq" id="XP_002837072.1">
    <property type="nucleotide sequence ID" value="XM_002837026.1"/>
</dbReference>
<organism evidence="1 2">
    <name type="scientific">Tuber melanosporum (strain Mel28)</name>
    <name type="common">Perigord black truffle</name>
    <dbReference type="NCBI Taxonomy" id="656061"/>
    <lineage>
        <taxon>Eukaryota</taxon>
        <taxon>Fungi</taxon>
        <taxon>Dikarya</taxon>
        <taxon>Ascomycota</taxon>
        <taxon>Pezizomycotina</taxon>
        <taxon>Pezizomycetes</taxon>
        <taxon>Pezizales</taxon>
        <taxon>Tuberaceae</taxon>
        <taxon>Tuber</taxon>
    </lineage>
</organism>
<accession>D5G9S0</accession>
<keyword evidence="2" id="KW-1185">Reference proteome</keyword>
<evidence type="ECO:0000313" key="1">
    <source>
        <dbReference type="EMBL" id="CAZ81263.1"/>
    </source>
</evidence>
<dbReference type="Proteomes" id="UP000006911">
    <property type="component" value="Unassembled WGS sequence"/>
</dbReference>
<dbReference type="GeneID" id="9188506"/>
<gene>
    <name evidence="1" type="ORF">GSTUM_00005045001</name>
</gene>
<dbReference type="HOGENOM" id="CLU_1714648_0_0_1"/>
<dbReference type="InParanoid" id="D5G9S0"/>
<reference evidence="1 2" key="1">
    <citation type="journal article" date="2010" name="Nature">
        <title>Perigord black truffle genome uncovers evolutionary origins and mechanisms of symbiosis.</title>
        <authorList>
            <person name="Martin F."/>
            <person name="Kohler A."/>
            <person name="Murat C."/>
            <person name="Balestrini R."/>
            <person name="Coutinho P.M."/>
            <person name="Jaillon O."/>
            <person name="Montanini B."/>
            <person name="Morin E."/>
            <person name="Noel B."/>
            <person name="Percudani R."/>
            <person name="Porcel B."/>
            <person name="Rubini A."/>
            <person name="Amicucci A."/>
            <person name="Amselem J."/>
            <person name="Anthouard V."/>
            <person name="Arcioni S."/>
            <person name="Artiguenave F."/>
            <person name="Aury J.M."/>
            <person name="Ballario P."/>
            <person name="Bolchi A."/>
            <person name="Brenna A."/>
            <person name="Brun A."/>
            <person name="Buee M."/>
            <person name="Cantarel B."/>
            <person name="Chevalier G."/>
            <person name="Couloux A."/>
            <person name="Da Silva C."/>
            <person name="Denoeud F."/>
            <person name="Duplessis S."/>
            <person name="Ghignone S."/>
            <person name="Hilselberger B."/>
            <person name="Iotti M."/>
            <person name="Marcais B."/>
            <person name="Mello A."/>
            <person name="Miranda M."/>
            <person name="Pacioni G."/>
            <person name="Quesneville H."/>
            <person name="Riccioni C."/>
            <person name="Ruotolo R."/>
            <person name="Splivallo R."/>
            <person name="Stocchi V."/>
            <person name="Tisserant E."/>
            <person name="Viscomi A.R."/>
            <person name="Zambonelli A."/>
            <person name="Zampieri E."/>
            <person name="Henrissat B."/>
            <person name="Lebrun M.H."/>
            <person name="Paolocci F."/>
            <person name="Bonfante P."/>
            <person name="Ottonello S."/>
            <person name="Wincker P."/>
        </authorList>
    </citation>
    <scope>NUCLEOTIDE SEQUENCE [LARGE SCALE GENOMIC DNA]</scope>
    <source>
        <strain evidence="1 2">Mel28</strain>
    </source>
</reference>
<evidence type="ECO:0000313" key="2">
    <source>
        <dbReference type="Proteomes" id="UP000006911"/>
    </source>
</evidence>
<dbReference type="EMBL" id="FN430064">
    <property type="protein sequence ID" value="CAZ81263.1"/>
    <property type="molecule type" value="Genomic_DNA"/>
</dbReference>
<protein>
    <submittedName>
        <fullName evidence="1">(Perigord truffle) hypothetical protein</fullName>
    </submittedName>
</protein>
<dbReference type="AlphaFoldDB" id="D5G9S0"/>
<proteinExistence type="predicted"/>
<sequence>MHGPTETGRKAILDPRPGNIARGAGGWPYAAWWMEGGKVMVLGGSCRTVWYSTVFQRIILFGRPRKRAKVADQTPPPRETGNLLPDKFLRVGKRVSNSNMYDIIIQGTPRNIMNRLEFMFFLGDGWFLVSILGRNQLGKNMYLSQSVNRYRSL</sequence>